<dbReference type="PROSITE" id="PS51762">
    <property type="entry name" value="GH16_2"/>
    <property type="match status" value="1"/>
</dbReference>
<dbReference type="CDD" id="cd08023">
    <property type="entry name" value="GH16_laminarinase_like"/>
    <property type="match status" value="1"/>
</dbReference>
<keyword evidence="3" id="KW-0378">Hydrolase</keyword>
<dbReference type="OrthoDB" id="9809583at2"/>
<dbReference type="SUPFAM" id="SSF49899">
    <property type="entry name" value="Concanavalin A-like lectins/glucanases"/>
    <property type="match status" value="1"/>
</dbReference>
<name>A0A4Q1C728_9BACT</name>
<dbReference type="EMBL" id="SDHX01000001">
    <property type="protein sequence ID" value="RXK54606.1"/>
    <property type="molecule type" value="Genomic_DNA"/>
</dbReference>
<organism evidence="3 4">
    <name type="scientific">Oleiharenicola lentus</name>
    <dbReference type="NCBI Taxonomy" id="2508720"/>
    <lineage>
        <taxon>Bacteria</taxon>
        <taxon>Pseudomonadati</taxon>
        <taxon>Verrucomicrobiota</taxon>
        <taxon>Opitutia</taxon>
        <taxon>Opitutales</taxon>
        <taxon>Opitutaceae</taxon>
        <taxon>Oleiharenicola</taxon>
    </lineage>
</organism>
<reference evidence="3 4" key="1">
    <citation type="submission" date="2019-01" db="EMBL/GenBank/DDBJ databases">
        <title>Lacunisphaera sp. strain TWA-58.</title>
        <authorList>
            <person name="Chen W.-M."/>
        </authorList>
    </citation>
    <scope>NUCLEOTIDE SEQUENCE [LARGE SCALE GENOMIC DNA]</scope>
    <source>
        <strain evidence="3 4">TWA-58</strain>
    </source>
</reference>
<dbReference type="InterPro" id="IPR013320">
    <property type="entry name" value="ConA-like_dom_sf"/>
</dbReference>
<proteinExistence type="inferred from homology"/>
<dbReference type="AlphaFoldDB" id="A0A4Q1C728"/>
<protein>
    <submittedName>
        <fullName evidence="3">Glycoside hydrolase family 16 protein</fullName>
    </submittedName>
</protein>
<evidence type="ECO:0000256" key="1">
    <source>
        <dbReference type="ARBA" id="ARBA00006865"/>
    </source>
</evidence>
<accession>A0A4Q1C728</accession>
<keyword evidence="4" id="KW-1185">Reference proteome</keyword>
<dbReference type="InterPro" id="IPR050546">
    <property type="entry name" value="Glycosyl_Hydrlase_16"/>
</dbReference>
<comment type="similarity">
    <text evidence="1">Belongs to the glycosyl hydrolase 16 family.</text>
</comment>
<evidence type="ECO:0000259" key="2">
    <source>
        <dbReference type="PROSITE" id="PS51762"/>
    </source>
</evidence>
<dbReference type="Gene3D" id="2.60.120.200">
    <property type="match status" value="1"/>
</dbReference>
<evidence type="ECO:0000313" key="4">
    <source>
        <dbReference type="Proteomes" id="UP000290218"/>
    </source>
</evidence>
<sequence length="295" mass="34189">MKPHRIFTARSSRSFARVLQRVWADAIPCAKRLLPCVLWALLLPSLSAAPSGWDLVWSDEFDSGTQPDPAKWSYDVGGKGWGNREKQFYTDARSENARIEKGHLILEARREKWEGNDYTSARLVTKNKGDWTYGRFEIRAKVPLGRGTWPAIWMLPTKWDLGNGDWPDVGEIDIMEHVGYDPGVVHASTHSQKHQWRINTQRTAKIEVPDAGEAFHTYTLEWDEDEIRMFVDDRHYFTSRKEGGDWTSWPFFRPFHLVLNVAVGGDWGGAQGIDETIWPRRMEVDYVRVYRRKVP</sequence>
<dbReference type="InterPro" id="IPR000757">
    <property type="entry name" value="Beta-glucanase-like"/>
</dbReference>
<feature type="domain" description="GH16" evidence="2">
    <location>
        <begin position="59"/>
        <end position="295"/>
    </location>
</feature>
<dbReference type="RefSeq" id="WP_129045970.1">
    <property type="nucleotide sequence ID" value="NZ_SDHX01000001.1"/>
</dbReference>
<gene>
    <name evidence="3" type="ORF">ESB00_01530</name>
</gene>
<evidence type="ECO:0000313" key="3">
    <source>
        <dbReference type="EMBL" id="RXK54606.1"/>
    </source>
</evidence>
<comment type="caution">
    <text evidence="3">The sequence shown here is derived from an EMBL/GenBank/DDBJ whole genome shotgun (WGS) entry which is preliminary data.</text>
</comment>
<dbReference type="PANTHER" id="PTHR10963:SF55">
    <property type="entry name" value="GLYCOSIDE HYDROLASE FAMILY 16 PROTEIN"/>
    <property type="match status" value="1"/>
</dbReference>
<dbReference type="Pfam" id="PF00722">
    <property type="entry name" value="Glyco_hydro_16"/>
    <property type="match status" value="1"/>
</dbReference>
<dbReference type="GO" id="GO:0005975">
    <property type="term" value="P:carbohydrate metabolic process"/>
    <property type="evidence" value="ECO:0007669"/>
    <property type="project" value="InterPro"/>
</dbReference>
<dbReference type="PANTHER" id="PTHR10963">
    <property type="entry name" value="GLYCOSYL HYDROLASE-RELATED"/>
    <property type="match status" value="1"/>
</dbReference>
<dbReference type="GO" id="GO:0004553">
    <property type="term" value="F:hydrolase activity, hydrolyzing O-glycosyl compounds"/>
    <property type="evidence" value="ECO:0007669"/>
    <property type="project" value="InterPro"/>
</dbReference>
<dbReference type="Proteomes" id="UP000290218">
    <property type="component" value="Unassembled WGS sequence"/>
</dbReference>